<evidence type="ECO:0000313" key="2">
    <source>
        <dbReference type="Proteomes" id="UP000523000"/>
    </source>
</evidence>
<evidence type="ECO:0000313" key="1">
    <source>
        <dbReference type="EMBL" id="MBB2997332.1"/>
    </source>
</evidence>
<proteinExistence type="predicted"/>
<protein>
    <submittedName>
        <fullName evidence="1">Uncharacterized protein</fullName>
    </submittedName>
</protein>
<gene>
    <name evidence="1" type="ORF">E9229_003579</name>
</gene>
<name>A0A839QVK4_9MICC</name>
<keyword evidence="2" id="KW-1185">Reference proteome</keyword>
<sequence>MQELGHFALFGDRFLDAFRPGTLTWLRDEINPWTHEPHAGARSTRG</sequence>
<reference evidence="1 2" key="1">
    <citation type="submission" date="2020-08" db="EMBL/GenBank/DDBJ databases">
        <title>Sequencing the genomes of 1000 actinobacteria strains.</title>
        <authorList>
            <person name="Klenk H.-P."/>
        </authorList>
    </citation>
    <scope>NUCLEOTIDE SEQUENCE [LARGE SCALE GENOMIC DNA]</scope>
    <source>
        <strain evidence="1 2">DSM 22826</strain>
    </source>
</reference>
<organism evidence="1 2">
    <name type="scientific">Paeniglutamicibacter cryotolerans</name>
    <dbReference type="NCBI Taxonomy" id="670079"/>
    <lineage>
        <taxon>Bacteria</taxon>
        <taxon>Bacillati</taxon>
        <taxon>Actinomycetota</taxon>
        <taxon>Actinomycetes</taxon>
        <taxon>Micrococcales</taxon>
        <taxon>Micrococcaceae</taxon>
        <taxon>Paeniglutamicibacter</taxon>
    </lineage>
</organism>
<comment type="caution">
    <text evidence="1">The sequence shown here is derived from an EMBL/GenBank/DDBJ whole genome shotgun (WGS) entry which is preliminary data.</text>
</comment>
<dbReference type="AlphaFoldDB" id="A0A839QVK4"/>
<dbReference type="EMBL" id="JACHVS010000002">
    <property type="protein sequence ID" value="MBB2997332.1"/>
    <property type="molecule type" value="Genomic_DNA"/>
</dbReference>
<dbReference type="RefSeq" id="WP_183512883.1">
    <property type="nucleotide sequence ID" value="NZ_BAABGK010000018.1"/>
</dbReference>
<accession>A0A839QVK4</accession>
<dbReference type="Proteomes" id="UP000523000">
    <property type="component" value="Unassembled WGS sequence"/>
</dbReference>